<dbReference type="InterPro" id="IPR011141">
    <property type="entry name" value="Polyketide_synthase_type-III"/>
</dbReference>
<dbReference type="Pfam" id="PF00195">
    <property type="entry name" value="Chal_sti_synt_N"/>
    <property type="match status" value="1"/>
</dbReference>
<reference evidence="7 8" key="1">
    <citation type="submission" date="2018-10" db="EMBL/GenBank/DDBJ databases">
        <title>Phylogenomics of Brevibacillus.</title>
        <authorList>
            <person name="Dunlap C."/>
        </authorList>
    </citation>
    <scope>NUCLEOTIDE SEQUENCE [LARGE SCALE GENOMIC DNA]</scope>
    <source>
        <strain evidence="7 8">JCM 15716</strain>
    </source>
</reference>
<dbReference type="InterPro" id="IPR016039">
    <property type="entry name" value="Thiolase-like"/>
</dbReference>
<evidence type="ECO:0000256" key="4">
    <source>
        <dbReference type="PIRSR" id="PIRSR000451-1"/>
    </source>
</evidence>
<keyword evidence="3" id="KW-0012">Acyltransferase</keyword>
<accession>A0A3M8DUW5</accession>
<evidence type="ECO:0000313" key="7">
    <source>
        <dbReference type="EMBL" id="RNB91958.1"/>
    </source>
</evidence>
<gene>
    <name evidence="7" type="ORF">EDM56_04180</name>
</gene>
<dbReference type="PIRSF" id="PIRSF000451">
    <property type="entry name" value="PKS_III"/>
    <property type="match status" value="1"/>
</dbReference>
<organism evidence="7 8">
    <name type="scientific">Brevibacillus fluminis</name>
    <dbReference type="NCBI Taxonomy" id="511487"/>
    <lineage>
        <taxon>Bacteria</taxon>
        <taxon>Bacillati</taxon>
        <taxon>Bacillota</taxon>
        <taxon>Bacilli</taxon>
        <taxon>Bacillales</taxon>
        <taxon>Paenibacillaceae</taxon>
        <taxon>Brevibacillus</taxon>
    </lineage>
</organism>
<sequence length="357" mass="38992">MPHIISVGTAVPIHEVSMEASMAVSRSLFADAFPDIDRLLSVFAHSNIRKRHFAAPLEWLTEDHPFAEKNKLFIDVACSLGMDAINRCLSRASLSVHDIDCLIFNTSTGLSTPSIDARLVNRLGLRQDVTRIPIWGLGCAGGATGLSRAFDYVRAYPDAVAVLVCVELCGLTFIKQDVSKSNLIATSLFGDGAGAVLVAGDAFAAKHGLQDTPRFLSRKTCTWYDSLDVMGWDVTDAGLKVIFSQDIPTLVKKRMRSNVDDFLSEQQLTRAQINHFILHPGGPKVINAYQQALEIGHEQTQHAEEILAEYGNMSSPTVLFVLEKSLQTPWRKREIGLLGALGPGFSSELILLEQGGT</sequence>
<protein>
    <submittedName>
        <fullName evidence="7">Type III polyketide synthase</fullName>
    </submittedName>
</protein>
<keyword evidence="2" id="KW-0808">Transferase</keyword>
<dbReference type="PANTHER" id="PTHR11877:SF99">
    <property type="entry name" value="1,3,6,8-TETRAHYDROXYNAPHTHALENE SYNTHASE"/>
    <property type="match status" value="1"/>
</dbReference>
<evidence type="ECO:0000259" key="6">
    <source>
        <dbReference type="Pfam" id="PF02797"/>
    </source>
</evidence>
<dbReference type="RefSeq" id="WP_122916620.1">
    <property type="nucleotide sequence ID" value="NZ_RHHQ01000004.1"/>
</dbReference>
<evidence type="ECO:0000256" key="3">
    <source>
        <dbReference type="ARBA" id="ARBA00023315"/>
    </source>
</evidence>
<dbReference type="InterPro" id="IPR012328">
    <property type="entry name" value="Chalcone/stilbene_synt_C"/>
</dbReference>
<evidence type="ECO:0000256" key="1">
    <source>
        <dbReference type="ARBA" id="ARBA00005531"/>
    </source>
</evidence>
<dbReference type="AlphaFoldDB" id="A0A3M8DUW5"/>
<keyword evidence="8" id="KW-1185">Reference proteome</keyword>
<comment type="caution">
    <text evidence="7">The sequence shown here is derived from an EMBL/GenBank/DDBJ whole genome shotgun (WGS) entry which is preliminary data.</text>
</comment>
<dbReference type="EMBL" id="RHHQ01000004">
    <property type="protein sequence ID" value="RNB91958.1"/>
    <property type="molecule type" value="Genomic_DNA"/>
</dbReference>
<dbReference type="SUPFAM" id="SSF53901">
    <property type="entry name" value="Thiolase-like"/>
    <property type="match status" value="2"/>
</dbReference>
<feature type="active site" description="Acyl-thioester intermediate" evidence="4">
    <location>
        <position position="139"/>
    </location>
</feature>
<dbReference type="GO" id="GO:0016747">
    <property type="term" value="F:acyltransferase activity, transferring groups other than amino-acyl groups"/>
    <property type="evidence" value="ECO:0007669"/>
    <property type="project" value="InterPro"/>
</dbReference>
<dbReference type="CDD" id="cd00831">
    <property type="entry name" value="CHS_like"/>
    <property type="match status" value="1"/>
</dbReference>
<feature type="domain" description="Chalcone/stilbene synthase C-terminal" evidence="6">
    <location>
        <begin position="231"/>
        <end position="352"/>
    </location>
</feature>
<dbReference type="Pfam" id="PF02797">
    <property type="entry name" value="Chal_sti_synt_C"/>
    <property type="match status" value="1"/>
</dbReference>
<evidence type="ECO:0000256" key="2">
    <source>
        <dbReference type="ARBA" id="ARBA00022679"/>
    </source>
</evidence>
<evidence type="ECO:0000313" key="8">
    <source>
        <dbReference type="Proteomes" id="UP000271031"/>
    </source>
</evidence>
<dbReference type="Proteomes" id="UP000271031">
    <property type="component" value="Unassembled WGS sequence"/>
</dbReference>
<comment type="similarity">
    <text evidence="1">Belongs to the thiolase-like superfamily. Chalcone/stilbene synthases family.</text>
</comment>
<dbReference type="Gene3D" id="3.40.47.10">
    <property type="match status" value="2"/>
</dbReference>
<dbReference type="OrthoDB" id="9786288at2"/>
<dbReference type="PANTHER" id="PTHR11877">
    <property type="entry name" value="HYDROXYMETHYLGLUTARYL-COA SYNTHASE"/>
    <property type="match status" value="1"/>
</dbReference>
<evidence type="ECO:0000259" key="5">
    <source>
        <dbReference type="Pfam" id="PF00195"/>
    </source>
</evidence>
<feature type="domain" description="Chalcone/stilbene synthase N-terminal" evidence="5">
    <location>
        <begin position="4"/>
        <end position="201"/>
    </location>
</feature>
<dbReference type="InterPro" id="IPR001099">
    <property type="entry name" value="Chalcone/stilbene_synt_N"/>
</dbReference>
<proteinExistence type="inferred from homology"/>
<dbReference type="GO" id="GO:0030639">
    <property type="term" value="P:polyketide biosynthetic process"/>
    <property type="evidence" value="ECO:0007669"/>
    <property type="project" value="TreeGrafter"/>
</dbReference>
<name>A0A3M8DUW5_9BACL</name>